<organism evidence="10 11">
    <name type="scientific">Toxocara canis</name>
    <name type="common">Canine roundworm</name>
    <dbReference type="NCBI Taxonomy" id="6265"/>
    <lineage>
        <taxon>Eukaryota</taxon>
        <taxon>Metazoa</taxon>
        <taxon>Ecdysozoa</taxon>
        <taxon>Nematoda</taxon>
        <taxon>Chromadorea</taxon>
        <taxon>Rhabditida</taxon>
        <taxon>Spirurina</taxon>
        <taxon>Ascaridomorpha</taxon>
        <taxon>Ascaridoidea</taxon>
        <taxon>Toxocaridae</taxon>
        <taxon>Toxocara</taxon>
    </lineage>
</organism>
<dbReference type="AlphaFoldDB" id="A0A183USK1"/>
<dbReference type="WBParaSite" id="TCNE_0001147101-mRNA-1">
    <property type="protein sequence ID" value="TCNE_0001147101-mRNA-1"/>
    <property type="gene ID" value="TCNE_0001147101"/>
</dbReference>
<comment type="catalytic activity">
    <reaction evidence="1">
        <text>a nucleoside 3',5'-cyclic phosphate + H2O = a nucleoside 5'-phosphate + H(+)</text>
        <dbReference type="Rhea" id="RHEA:14653"/>
        <dbReference type="ChEBI" id="CHEBI:15377"/>
        <dbReference type="ChEBI" id="CHEBI:15378"/>
        <dbReference type="ChEBI" id="CHEBI:57867"/>
        <dbReference type="ChEBI" id="CHEBI:58464"/>
        <dbReference type="EC" id="3.1.4.17"/>
    </reaction>
</comment>
<dbReference type="PROSITE" id="PS51845">
    <property type="entry name" value="PDEASE_I_2"/>
    <property type="match status" value="1"/>
</dbReference>
<evidence type="ECO:0000256" key="1">
    <source>
        <dbReference type="ARBA" id="ARBA00001073"/>
    </source>
</evidence>
<keyword evidence="7" id="KW-0175">Coiled coil</keyword>
<proteinExistence type="inferred from homology"/>
<dbReference type="GO" id="GO:0004114">
    <property type="term" value="F:3',5'-cyclic-nucleotide phosphodiesterase activity"/>
    <property type="evidence" value="ECO:0007669"/>
    <property type="project" value="UniProtKB-EC"/>
</dbReference>
<evidence type="ECO:0000256" key="4">
    <source>
        <dbReference type="ARBA" id="ARBA00022723"/>
    </source>
</evidence>
<keyword evidence="3" id="KW-0140">cGMP</keyword>
<dbReference type="GO" id="GO:0042542">
    <property type="term" value="P:response to hydrogen peroxide"/>
    <property type="evidence" value="ECO:0007669"/>
    <property type="project" value="UniProtKB-ARBA"/>
</dbReference>
<keyword evidence="4 6" id="KW-0479">Metal-binding</keyword>
<dbReference type="GO" id="GO:0006935">
    <property type="term" value="P:chemotaxis"/>
    <property type="evidence" value="ECO:0007669"/>
    <property type="project" value="UniProtKB-ARBA"/>
</dbReference>
<dbReference type="GO" id="GO:0007602">
    <property type="term" value="P:phototransduction"/>
    <property type="evidence" value="ECO:0007669"/>
    <property type="project" value="UniProtKB-ARBA"/>
</dbReference>
<dbReference type="Pfam" id="PF01590">
    <property type="entry name" value="GAF"/>
    <property type="match status" value="1"/>
</dbReference>
<comment type="similarity">
    <text evidence="2 6">Belongs to the cyclic nucleotide phosphodiesterase family.</text>
</comment>
<sequence>FPAGKGIGGYVASTGQGLNIENAYEDPRFNKEIDQKTGYKTKNILCMPIFIRGSVIGVVQMVNKNDGSFTKQDECSFETFAVYCGLALHHAKLYDRIKRSEQKYRVALEVLAYHSVCNKDEVTKLKNVKLRERIVELETFDFNGMKLSELEKPLYAVYMFKSLFNGVIRYDYDDLVRFVLTVRKNYRRVAYHNWAHGWSVAHAMFVLLKATTIFAPKEARDSRLNNLLRRCALQTGVLQPMGTYKGNESQIRDFASDALCSFQALALYVACICHDLDHRGKNNAYMKTMSTPLAAVYSTSVMEHHHFNQTVTILQQDGHNILKSLSSDEYKRALSLIKHCILATDLALFFPNKAALSAIVNEKAFDWQNNEHRALVQAVLMTGCDLIASAKPWAVQTETVKVIFEEFYEQGDAERMNGKEPIAMMDRQKAHELPQMQVGFMNGICMPCYDLLSRVIPETEQLRERCKYNAKKWEELAEEQKQKTEEMSAN</sequence>
<dbReference type="Proteomes" id="UP000050794">
    <property type="component" value="Unassembled WGS sequence"/>
</dbReference>
<dbReference type="InterPro" id="IPR029016">
    <property type="entry name" value="GAF-like_dom_sf"/>
</dbReference>
<dbReference type="SUPFAM" id="SSF109604">
    <property type="entry name" value="HD-domain/PDEase-like"/>
    <property type="match status" value="1"/>
</dbReference>
<dbReference type="SMART" id="SM00065">
    <property type="entry name" value="GAF"/>
    <property type="match status" value="1"/>
</dbReference>
<evidence type="ECO:0000313" key="10">
    <source>
        <dbReference type="Proteomes" id="UP000050794"/>
    </source>
</evidence>
<dbReference type="InterPro" id="IPR023174">
    <property type="entry name" value="PDEase_CS"/>
</dbReference>
<accession>A0A183USK1</accession>
<feature type="domain" description="PDEase" evidence="8">
    <location>
        <begin position="117"/>
        <end position="480"/>
    </location>
</feature>
<dbReference type="SMART" id="SM00471">
    <property type="entry name" value="HDc"/>
    <property type="match status" value="1"/>
</dbReference>
<evidence type="ECO:0000259" key="8">
    <source>
        <dbReference type="PROSITE" id="PS51845"/>
    </source>
</evidence>
<dbReference type="InterPro" id="IPR003018">
    <property type="entry name" value="GAF"/>
</dbReference>
<feature type="coiled-coil region" evidence="7">
    <location>
        <begin position="463"/>
        <end position="490"/>
    </location>
</feature>
<evidence type="ECO:0000313" key="9">
    <source>
        <dbReference type="EMBL" id="VDM42792.1"/>
    </source>
</evidence>
<dbReference type="Pfam" id="PF00233">
    <property type="entry name" value="PDEase_I"/>
    <property type="match status" value="1"/>
</dbReference>
<evidence type="ECO:0000256" key="2">
    <source>
        <dbReference type="ARBA" id="ARBA00007648"/>
    </source>
</evidence>
<dbReference type="GO" id="GO:0010628">
    <property type="term" value="P:positive regulation of gene expression"/>
    <property type="evidence" value="ECO:0007669"/>
    <property type="project" value="UniProtKB-ARBA"/>
</dbReference>
<protein>
    <recommendedName>
        <fullName evidence="6">Phosphodiesterase</fullName>
        <ecNumber evidence="6">3.1.4.-</ecNumber>
    </recommendedName>
</protein>
<dbReference type="GO" id="GO:0007635">
    <property type="term" value="P:chemosensory behavior"/>
    <property type="evidence" value="ECO:0007669"/>
    <property type="project" value="UniProtKB-ARBA"/>
</dbReference>
<dbReference type="GO" id="GO:0010754">
    <property type="term" value="P:negative regulation of cGMP-mediated signaling"/>
    <property type="evidence" value="ECO:0007669"/>
    <property type="project" value="UniProtKB-ARBA"/>
</dbReference>
<dbReference type="Gene3D" id="3.30.450.40">
    <property type="match status" value="1"/>
</dbReference>
<dbReference type="EMBL" id="UYWY01020869">
    <property type="protein sequence ID" value="VDM42792.1"/>
    <property type="molecule type" value="Genomic_DNA"/>
</dbReference>
<dbReference type="PANTHER" id="PTHR11347">
    <property type="entry name" value="CYCLIC NUCLEOTIDE PHOSPHODIESTERASE"/>
    <property type="match status" value="1"/>
</dbReference>
<reference evidence="9 10" key="2">
    <citation type="submission" date="2018-11" db="EMBL/GenBank/DDBJ databases">
        <authorList>
            <consortium name="Pathogen Informatics"/>
        </authorList>
    </citation>
    <scope>NUCLEOTIDE SEQUENCE [LARGE SCALE GENOMIC DNA]</scope>
</reference>
<evidence type="ECO:0000256" key="7">
    <source>
        <dbReference type="SAM" id="Coils"/>
    </source>
</evidence>
<evidence type="ECO:0000256" key="5">
    <source>
        <dbReference type="ARBA" id="ARBA00022801"/>
    </source>
</evidence>
<dbReference type="InterPro" id="IPR036971">
    <property type="entry name" value="PDEase_catalytic_dom_sf"/>
</dbReference>
<dbReference type="GO" id="GO:0010446">
    <property type="term" value="P:response to alkaline pH"/>
    <property type="evidence" value="ECO:0007669"/>
    <property type="project" value="UniProtKB-ARBA"/>
</dbReference>
<dbReference type="SUPFAM" id="SSF55781">
    <property type="entry name" value="GAF domain-like"/>
    <property type="match status" value="1"/>
</dbReference>
<dbReference type="EC" id="3.1.4.-" evidence="6"/>
<gene>
    <name evidence="9" type="ORF">TCNE_LOCUS11471</name>
</gene>
<evidence type="ECO:0000313" key="11">
    <source>
        <dbReference type="WBParaSite" id="TCNE_0001147101-mRNA-1"/>
    </source>
</evidence>
<name>A0A183USK1_TOXCA</name>
<evidence type="ECO:0000256" key="6">
    <source>
        <dbReference type="RuleBase" id="RU363067"/>
    </source>
</evidence>
<reference evidence="11" key="1">
    <citation type="submission" date="2016-06" db="UniProtKB">
        <authorList>
            <consortium name="WormBaseParasite"/>
        </authorList>
    </citation>
    <scope>IDENTIFICATION</scope>
</reference>
<comment type="cofactor">
    <cofactor evidence="6">
        <name>a divalent metal cation</name>
        <dbReference type="ChEBI" id="CHEBI:60240"/>
    </cofactor>
    <text evidence="6">Binds 2 divalent metal cations per subunit. Site 1 may preferentially bind zinc ions, while site 2 has a preference for magnesium and/or manganese ions.</text>
</comment>
<keyword evidence="5 6" id="KW-0378">Hydrolase</keyword>
<dbReference type="GO" id="GO:0008340">
    <property type="term" value="P:determination of adult lifespan"/>
    <property type="evidence" value="ECO:0007669"/>
    <property type="project" value="UniProtKB-ARBA"/>
</dbReference>
<dbReference type="FunFam" id="1.10.1300.10:FF:000003">
    <property type="entry name" value="Phosphodiesterase"/>
    <property type="match status" value="1"/>
</dbReference>
<dbReference type="GO" id="GO:0046872">
    <property type="term" value="F:metal ion binding"/>
    <property type="evidence" value="ECO:0007669"/>
    <property type="project" value="UniProtKB-KW"/>
</dbReference>
<evidence type="ECO:0000256" key="3">
    <source>
        <dbReference type="ARBA" id="ARBA00022535"/>
    </source>
</evidence>
<dbReference type="PROSITE" id="PS00126">
    <property type="entry name" value="PDEASE_I_1"/>
    <property type="match status" value="1"/>
</dbReference>
<dbReference type="CDD" id="cd00077">
    <property type="entry name" value="HDc"/>
    <property type="match status" value="1"/>
</dbReference>
<dbReference type="Gene3D" id="1.10.1300.10">
    <property type="entry name" value="3'5'-cyclic nucleotide phosphodiesterase, catalytic domain"/>
    <property type="match status" value="1"/>
</dbReference>
<dbReference type="InterPro" id="IPR002073">
    <property type="entry name" value="PDEase_catalytic_dom"/>
</dbReference>
<keyword evidence="10" id="KW-1185">Reference proteome</keyword>
<dbReference type="InterPro" id="IPR003607">
    <property type="entry name" value="HD/PDEase_dom"/>
</dbReference>